<reference evidence="3" key="1">
    <citation type="journal article" date="2016" name="Proc. Natl. Acad. Sci. U.S.A.">
        <title>Comparative genomics of biotechnologically important yeasts.</title>
        <authorList>
            <person name="Riley R."/>
            <person name="Haridas S."/>
            <person name="Wolfe K.H."/>
            <person name="Lopes M.R."/>
            <person name="Hittinger C.T."/>
            <person name="Goeker M."/>
            <person name="Salamov A.A."/>
            <person name="Wisecaver J.H."/>
            <person name="Long T.M."/>
            <person name="Calvey C.H."/>
            <person name="Aerts A.L."/>
            <person name="Barry K.W."/>
            <person name="Choi C."/>
            <person name="Clum A."/>
            <person name="Coughlan A.Y."/>
            <person name="Deshpande S."/>
            <person name="Douglass A.P."/>
            <person name="Hanson S.J."/>
            <person name="Klenk H.-P."/>
            <person name="LaButti K.M."/>
            <person name="Lapidus A."/>
            <person name="Lindquist E.A."/>
            <person name="Lipzen A.M."/>
            <person name="Meier-Kolthoff J.P."/>
            <person name="Ohm R.A."/>
            <person name="Otillar R.P."/>
            <person name="Pangilinan J.L."/>
            <person name="Peng Y."/>
            <person name="Rokas A."/>
            <person name="Rosa C.A."/>
            <person name="Scheuner C."/>
            <person name="Sibirny A.A."/>
            <person name="Slot J.C."/>
            <person name="Stielow J.B."/>
            <person name="Sun H."/>
            <person name="Kurtzman C.P."/>
            <person name="Blackwell M."/>
            <person name="Grigoriev I.V."/>
            <person name="Jeffries T.W."/>
        </authorList>
    </citation>
    <scope>NUCLEOTIDE SEQUENCE [LARGE SCALE GENOMIC DNA]</scope>
    <source>
        <strain evidence="3">NRRL Y-1626</strain>
    </source>
</reference>
<feature type="region of interest" description="Disordered" evidence="1">
    <location>
        <begin position="134"/>
        <end position="174"/>
    </location>
</feature>
<dbReference type="AlphaFoldDB" id="A0A1B7TFP3"/>
<comment type="caution">
    <text evidence="2">The sequence shown here is derived from an EMBL/GenBank/DDBJ whole genome shotgun (WGS) entry which is preliminary data.</text>
</comment>
<dbReference type="Proteomes" id="UP000092321">
    <property type="component" value="Unassembled WGS sequence"/>
</dbReference>
<gene>
    <name evidence="2" type="ORF">HANVADRAFT_6242</name>
</gene>
<organism evidence="2 3">
    <name type="scientific">Hanseniaspora valbyensis NRRL Y-1626</name>
    <dbReference type="NCBI Taxonomy" id="766949"/>
    <lineage>
        <taxon>Eukaryota</taxon>
        <taxon>Fungi</taxon>
        <taxon>Dikarya</taxon>
        <taxon>Ascomycota</taxon>
        <taxon>Saccharomycotina</taxon>
        <taxon>Saccharomycetes</taxon>
        <taxon>Saccharomycodales</taxon>
        <taxon>Saccharomycodaceae</taxon>
        <taxon>Hanseniaspora</taxon>
    </lineage>
</organism>
<evidence type="ECO:0000313" key="3">
    <source>
        <dbReference type="Proteomes" id="UP000092321"/>
    </source>
</evidence>
<proteinExistence type="predicted"/>
<evidence type="ECO:0000313" key="2">
    <source>
        <dbReference type="EMBL" id="OBA27551.1"/>
    </source>
</evidence>
<name>A0A1B7TFP3_9ASCO</name>
<keyword evidence="3" id="KW-1185">Reference proteome</keyword>
<accession>A0A1B7TFP3</accession>
<sequence>MNNDITLKQQLMLSFGDGEGETASPVTMMKLSAMASKRFSLSLRNFEEDDSVLERSNLTKILSKKTLTLSKLAGSYTGVQQSIGDSNIIYETTKAMNVLPMPNTLKFDQQLVEQIADLQETLYESSLKRHGKTKKFKRRKIALNKSKKAQTPEKEENKEKEAHVSPITSEHGSDDTLVEPIMQTMVATPVKENKTIWNEQDKKMHKEVIDVDKTPDIKNMRIETQLINKPVLKHNNSLILTPTPMSKNLSSPSTPGGILMKRAMTPLLFNENSRSPSIGLTEHIEPAIKLNWKNNDNIINNRNIGAENTRENSEKEVNGDSKINITLKKNDSETNVFKNTSTNHSYMKFLEKTPLKNWIQAPSYLENFAQIHNNTADAYKVKTRSNDHNINDIHNNVNKDINNMLQELHIAPPPYSNN</sequence>
<dbReference type="EMBL" id="LXPE01000008">
    <property type="protein sequence ID" value="OBA27551.1"/>
    <property type="molecule type" value="Genomic_DNA"/>
</dbReference>
<protein>
    <submittedName>
        <fullName evidence="2">Uncharacterized protein</fullName>
    </submittedName>
</protein>
<evidence type="ECO:0000256" key="1">
    <source>
        <dbReference type="SAM" id="MobiDB-lite"/>
    </source>
</evidence>
<feature type="compositionally biased region" description="Basic and acidic residues" evidence="1">
    <location>
        <begin position="150"/>
        <end position="163"/>
    </location>
</feature>
<feature type="compositionally biased region" description="Basic residues" evidence="1">
    <location>
        <begin position="134"/>
        <end position="148"/>
    </location>
</feature>